<gene>
    <name evidence="1" type="ORF">SAMN05421858_1735</name>
</gene>
<dbReference type="EMBL" id="FTNO01000001">
    <property type="protein sequence ID" value="SIR18562.1"/>
    <property type="molecule type" value="Genomic_DNA"/>
</dbReference>
<evidence type="ECO:0000313" key="1">
    <source>
        <dbReference type="EMBL" id="SIR18562.1"/>
    </source>
</evidence>
<dbReference type="Gene3D" id="3.90.550.10">
    <property type="entry name" value="Spore Coat Polysaccharide Biosynthesis Protein SpsA, Chain A"/>
    <property type="match status" value="1"/>
</dbReference>
<protein>
    <recommendedName>
        <fullName evidence="3">DUF2064 domain-containing protein</fullName>
    </recommendedName>
</protein>
<dbReference type="PANTHER" id="PTHR36529:SF1">
    <property type="entry name" value="GLYCOSYLTRANSFERASE"/>
    <property type="match status" value="1"/>
</dbReference>
<dbReference type="SUPFAM" id="SSF53448">
    <property type="entry name" value="Nucleotide-diphospho-sugar transferases"/>
    <property type="match status" value="1"/>
</dbReference>
<evidence type="ECO:0000313" key="2">
    <source>
        <dbReference type="Proteomes" id="UP000186914"/>
    </source>
</evidence>
<dbReference type="Pfam" id="PF09837">
    <property type="entry name" value="DUF2064"/>
    <property type="match status" value="1"/>
</dbReference>
<dbReference type="OrthoDB" id="168607at2157"/>
<name>A0A1N6YVI0_9EURY</name>
<sequence>MTTIAVLADPPREGFVLPELANSSPLSEAEVAELYAEMLKDTFVAAAKSGGDLLVNYRPDDAIPDEFAGEMSSEEELRELAEEALEDVTLGEDEEIRFEVQVGETFAGRAGNTATHLLEQESVDSVAIVDGTAPMLTRKDLDSAAMKLRRSEVVLGPAEDGRAYFVGLKDTIDFTEAYATPELETLTKKGVDAGHEVDFMPTMTNVRTGEDLRSLVPLLNARIAAGRIVPVNTATYLHELGLRVEEVDGKREIVR</sequence>
<dbReference type="PANTHER" id="PTHR36529">
    <property type="entry name" value="SLL1095 PROTEIN"/>
    <property type="match status" value="1"/>
</dbReference>
<accession>A0A1N6YVI0</accession>
<dbReference type="RefSeq" id="WP_076429688.1">
    <property type="nucleotide sequence ID" value="NZ_FTNO01000001.1"/>
</dbReference>
<organism evidence="1 2">
    <name type="scientific">Haladaptatus litoreus</name>
    <dbReference type="NCBI Taxonomy" id="553468"/>
    <lineage>
        <taxon>Archaea</taxon>
        <taxon>Methanobacteriati</taxon>
        <taxon>Methanobacteriota</taxon>
        <taxon>Stenosarchaea group</taxon>
        <taxon>Halobacteria</taxon>
        <taxon>Halobacteriales</taxon>
        <taxon>Haladaptataceae</taxon>
        <taxon>Haladaptatus</taxon>
    </lineage>
</organism>
<keyword evidence="2" id="KW-1185">Reference proteome</keyword>
<dbReference type="Proteomes" id="UP000186914">
    <property type="component" value="Unassembled WGS sequence"/>
</dbReference>
<dbReference type="InterPro" id="IPR018641">
    <property type="entry name" value="Trfase_1_rSAM/seldom-assoc"/>
</dbReference>
<evidence type="ECO:0008006" key="3">
    <source>
        <dbReference type="Google" id="ProtNLM"/>
    </source>
</evidence>
<dbReference type="InterPro" id="IPR029044">
    <property type="entry name" value="Nucleotide-diphossugar_trans"/>
</dbReference>
<dbReference type="AlphaFoldDB" id="A0A1N6YVI0"/>
<reference evidence="2" key="1">
    <citation type="submission" date="2017-01" db="EMBL/GenBank/DDBJ databases">
        <authorList>
            <person name="Varghese N."/>
            <person name="Submissions S."/>
        </authorList>
    </citation>
    <scope>NUCLEOTIDE SEQUENCE [LARGE SCALE GENOMIC DNA]</scope>
    <source>
        <strain evidence="2">CGMCC 1.7737</strain>
    </source>
</reference>
<proteinExistence type="predicted"/>